<protein>
    <submittedName>
        <fullName evidence="1">Uncharacterized protein</fullName>
    </submittedName>
</protein>
<evidence type="ECO:0000313" key="2">
    <source>
        <dbReference type="Proteomes" id="UP000263014"/>
    </source>
</evidence>
<dbReference type="AlphaFoldDB" id="A0A374PBR6"/>
<gene>
    <name evidence="1" type="ORF">DXD79_05185</name>
</gene>
<dbReference type="RefSeq" id="WP_118090527.1">
    <property type="nucleotide sequence ID" value="NZ_QSON01000002.1"/>
</dbReference>
<comment type="caution">
    <text evidence="1">The sequence shown here is derived from an EMBL/GenBank/DDBJ whole genome shotgun (WGS) entry which is preliminary data.</text>
</comment>
<dbReference type="Proteomes" id="UP000263014">
    <property type="component" value="Unassembled WGS sequence"/>
</dbReference>
<sequence>MKIVMDEQQYQELEDLIGIFDGMFFDDEEVQCFKFIKDIVDSEFDTDYIKKERKELVGKQLNESFEWLESLNVNIKNKDKFLSCFLY</sequence>
<dbReference type="EMBL" id="QSON01000002">
    <property type="protein sequence ID" value="RGJ06686.1"/>
    <property type="molecule type" value="Genomic_DNA"/>
</dbReference>
<proteinExistence type="predicted"/>
<accession>A0A374PBR6</accession>
<name>A0A374PBR6_9FIRM</name>
<evidence type="ECO:0000313" key="1">
    <source>
        <dbReference type="EMBL" id="RGJ06686.1"/>
    </source>
</evidence>
<organism evidence="1 2">
    <name type="scientific">Hungatella hathewayi</name>
    <dbReference type="NCBI Taxonomy" id="154046"/>
    <lineage>
        <taxon>Bacteria</taxon>
        <taxon>Bacillati</taxon>
        <taxon>Bacillota</taxon>
        <taxon>Clostridia</taxon>
        <taxon>Lachnospirales</taxon>
        <taxon>Lachnospiraceae</taxon>
        <taxon>Hungatella</taxon>
    </lineage>
</organism>
<reference evidence="1 2" key="1">
    <citation type="submission" date="2018-08" db="EMBL/GenBank/DDBJ databases">
        <title>A genome reference for cultivated species of the human gut microbiota.</title>
        <authorList>
            <person name="Zou Y."/>
            <person name="Xue W."/>
            <person name="Luo G."/>
        </authorList>
    </citation>
    <scope>NUCLEOTIDE SEQUENCE [LARGE SCALE GENOMIC DNA]</scope>
    <source>
        <strain evidence="1 2">TM09-12</strain>
    </source>
</reference>